<dbReference type="KEGG" id="dvn:HQ394_09860"/>
<dbReference type="PANTHER" id="PTHR34655">
    <property type="entry name" value="CONSERVED WITHIN P. AEROPHILUM"/>
    <property type="match status" value="1"/>
</dbReference>
<keyword evidence="1" id="KW-0472">Membrane</keyword>
<dbReference type="EMBL" id="CP053923">
    <property type="protein sequence ID" value="QNT69577.1"/>
    <property type="molecule type" value="Genomic_DNA"/>
</dbReference>
<evidence type="ECO:0000256" key="1">
    <source>
        <dbReference type="SAM" id="Phobius"/>
    </source>
</evidence>
<dbReference type="InterPro" id="IPR003787">
    <property type="entry name" value="Sulphur_relay_DsrE/F-like"/>
</dbReference>
<dbReference type="SUPFAM" id="SSF75169">
    <property type="entry name" value="DsrEFH-like"/>
    <property type="match status" value="1"/>
</dbReference>
<evidence type="ECO:0000313" key="3">
    <source>
        <dbReference type="Proteomes" id="UP000516369"/>
    </source>
</evidence>
<protein>
    <submittedName>
        <fullName evidence="2">DsrE family protein</fullName>
    </submittedName>
</protein>
<organism evidence="2 3">
    <name type="scientific">Defluviicoccus vanus</name>
    <dbReference type="NCBI Taxonomy" id="111831"/>
    <lineage>
        <taxon>Bacteria</taxon>
        <taxon>Pseudomonadati</taxon>
        <taxon>Pseudomonadota</taxon>
        <taxon>Alphaproteobacteria</taxon>
        <taxon>Rhodospirillales</taxon>
        <taxon>Rhodospirillaceae</taxon>
        <taxon>Defluviicoccus</taxon>
    </lineage>
</organism>
<sequence length="148" mass="15405">MPTESGETEDLAAAAGALSVIVFSGDYERVHYALVLAAAAAAIGGPATLFFTGEAIRALVTGDTWRQLPAAGGASGGEIDDRYCRRGVAGFAELLEACVALDVRFIVCEMGLRAIGLTRRDLRDDVPMIEAGVVTLLAALPAARLLQI</sequence>
<evidence type="ECO:0000313" key="2">
    <source>
        <dbReference type="EMBL" id="QNT69577.1"/>
    </source>
</evidence>
<proteinExistence type="predicted"/>
<dbReference type="AlphaFoldDB" id="A0A7H1N1J1"/>
<gene>
    <name evidence="2" type="ORF">HQ394_09860</name>
</gene>
<dbReference type="Gene3D" id="3.40.1260.10">
    <property type="entry name" value="DsrEFH-like"/>
    <property type="match status" value="1"/>
</dbReference>
<dbReference type="Proteomes" id="UP000516369">
    <property type="component" value="Chromosome"/>
</dbReference>
<feature type="transmembrane region" description="Helical" evidence="1">
    <location>
        <begin position="30"/>
        <end position="51"/>
    </location>
</feature>
<name>A0A7H1N1J1_9PROT</name>
<dbReference type="Pfam" id="PF02635">
    <property type="entry name" value="DsrE"/>
    <property type="match status" value="1"/>
</dbReference>
<reference evidence="2 3" key="1">
    <citation type="submission" date="2020-05" db="EMBL/GenBank/DDBJ databases">
        <title>Complete closed genome sequence of Defluviicoccus vanus.</title>
        <authorList>
            <person name="Bessarab I."/>
            <person name="Arumugam K."/>
            <person name="Maszenan A.M."/>
            <person name="Seviour R.J."/>
            <person name="Williams R.B."/>
        </authorList>
    </citation>
    <scope>NUCLEOTIDE SEQUENCE [LARGE SCALE GENOMIC DNA]</scope>
    <source>
        <strain evidence="2 3">Ben 114</strain>
    </source>
</reference>
<accession>A0A7H1N1J1</accession>
<keyword evidence="1" id="KW-0812">Transmembrane</keyword>
<dbReference type="RefSeq" id="WP_190260097.1">
    <property type="nucleotide sequence ID" value="NZ_CP053923.1"/>
</dbReference>
<dbReference type="PANTHER" id="PTHR34655:SF2">
    <property type="entry name" value="PEROXIREDOXIN FAMILY PROTEIN"/>
    <property type="match status" value="1"/>
</dbReference>
<dbReference type="InterPro" id="IPR027396">
    <property type="entry name" value="DsrEFH-like"/>
</dbReference>
<keyword evidence="1" id="KW-1133">Transmembrane helix</keyword>
<keyword evidence="3" id="KW-1185">Reference proteome</keyword>